<protein>
    <submittedName>
        <fullName evidence="3">Uncharacterized protein</fullName>
    </submittedName>
</protein>
<sequence length="223" mass="23839">MCCRLLASSRLVCQTAFFMTVLIFVCAAFSPVHPPRITRPDLTSILCPSIATPATRITKLSAKKGSSNNKGDEDVVALLHSHHLLDHTPDNLILKGGKHKLRGVACLGRPGVALCVGPSKSITKFKASLESAMPQKRFKTKVLEDVAPATCSQFDGFEQVDLGGFRTVLASIGEESEFFALTGIDPEIAVGGGNTGGDYSSNGGKEEIQNGGGRKNKRKRKQK</sequence>
<name>A0A6U3VHG7_9STRA</name>
<dbReference type="AlphaFoldDB" id="A0A6U3VHG7"/>
<dbReference type="EMBL" id="HBGN01019661">
    <property type="protein sequence ID" value="CAD9332851.1"/>
    <property type="molecule type" value="Transcribed_RNA"/>
</dbReference>
<feature type="transmembrane region" description="Helical" evidence="2">
    <location>
        <begin position="12"/>
        <end position="32"/>
    </location>
</feature>
<organism evidence="3">
    <name type="scientific">Ditylum brightwellii</name>
    <dbReference type="NCBI Taxonomy" id="49249"/>
    <lineage>
        <taxon>Eukaryota</taxon>
        <taxon>Sar</taxon>
        <taxon>Stramenopiles</taxon>
        <taxon>Ochrophyta</taxon>
        <taxon>Bacillariophyta</taxon>
        <taxon>Mediophyceae</taxon>
        <taxon>Lithodesmiophycidae</taxon>
        <taxon>Lithodesmiales</taxon>
        <taxon>Lithodesmiaceae</taxon>
        <taxon>Ditylum</taxon>
    </lineage>
</organism>
<proteinExistence type="predicted"/>
<feature type="region of interest" description="Disordered" evidence="1">
    <location>
        <begin position="192"/>
        <end position="223"/>
    </location>
</feature>
<keyword evidence="2" id="KW-1133">Transmembrane helix</keyword>
<accession>A0A6U3VHG7</accession>
<feature type="compositionally biased region" description="Basic residues" evidence="1">
    <location>
        <begin position="214"/>
        <end position="223"/>
    </location>
</feature>
<gene>
    <name evidence="3" type="ORF">DBRI1063_LOCUS12515</name>
</gene>
<evidence type="ECO:0000256" key="1">
    <source>
        <dbReference type="SAM" id="MobiDB-lite"/>
    </source>
</evidence>
<evidence type="ECO:0000313" key="3">
    <source>
        <dbReference type="EMBL" id="CAD9332851.1"/>
    </source>
</evidence>
<keyword evidence="2" id="KW-0472">Membrane</keyword>
<keyword evidence="2" id="KW-0812">Transmembrane</keyword>
<reference evidence="3" key="1">
    <citation type="submission" date="2021-01" db="EMBL/GenBank/DDBJ databases">
        <authorList>
            <person name="Corre E."/>
            <person name="Pelletier E."/>
            <person name="Niang G."/>
            <person name="Scheremetjew M."/>
            <person name="Finn R."/>
            <person name="Kale V."/>
            <person name="Holt S."/>
            <person name="Cochrane G."/>
            <person name="Meng A."/>
            <person name="Brown T."/>
            <person name="Cohen L."/>
        </authorList>
    </citation>
    <scope>NUCLEOTIDE SEQUENCE</scope>
    <source>
        <strain evidence="3">Pop2</strain>
    </source>
</reference>
<evidence type="ECO:0000256" key="2">
    <source>
        <dbReference type="SAM" id="Phobius"/>
    </source>
</evidence>